<dbReference type="InterPro" id="IPR000688">
    <property type="entry name" value="HypA/HybF"/>
</dbReference>
<proteinExistence type="inferred from homology"/>
<keyword evidence="2 4" id="KW-0479">Metal-binding</keyword>
<dbReference type="NCBIfam" id="TIGR00100">
    <property type="entry name" value="hypA"/>
    <property type="match status" value="1"/>
</dbReference>
<accession>A0A1T4RRH6</accession>
<dbReference type="HAMAP" id="MF_00213">
    <property type="entry name" value="HypA_HybF"/>
    <property type="match status" value="1"/>
</dbReference>
<evidence type="ECO:0000313" key="5">
    <source>
        <dbReference type="EMBL" id="SKA18487.1"/>
    </source>
</evidence>
<dbReference type="AlphaFoldDB" id="A0A1T4RRH6"/>
<feature type="binding site" evidence="4">
    <location>
        <position position="90"/>
    </location>
    <ligand>
        <name>Zn(2+)</name>
        <dbReference type="ChEBI" id="CHEBI:29105"/>
    </ligand>
</feature>
<keyword evidence="6" id="KW-1185">Reference proteome</keyword>
<protein>
    <recommendedName>
        <fullName evidence="4">Hydrogenase maturation factor HypA</fullName>
    </recommendedName>
</protein>
<comment type="similarity">
    <text evidence="4">Belongs to the HypA/HybF family.</text>
</comment>
<dbReference type="PANTHER" id="PTHR34535">
    <property type="entry name" value="HYDROGENASE MATURATION FACTOR HYPA"/>
    <property type="match status" value="1"/>
</dbReference>
<evidence type="ECO:0000256" key="3">
    <source>
        <dbReference type="ARBA" id="ARBA00022833"/>
    </source>
</evidence>
<organism evidence="5 6">
    <name type="scientific">Carboxydocella sporoproducens DSM 16521</name>
    <dbReference type="NCBI Taxonomy" id="1121270"/>
    <lineage>
        <taxon>Bacteria</taxon>
        <taxon>Bacillati</taxon>
        <taxon>Bacillota</taxon>
        <taxon>Clostridia</taxon>
        <taxon>Eubacteriales</taxon>
        <taxon>Clostridiales Family XVI. Incertae Sedis</taxon>
        <taxon>Carboxydocella</taxon>
    </lineage>
</organism>
<dbReference type="PIRSF" id="PIRSF004761">
    <property type="entry name" value="Hydrgn_mat_HypA"/>
    <property type="match status" value="1"/>
</dbReference>
<dbReference type="RefSeq" id="WP_078666240.1">
    <property type="nucleotide sequence ID" value="NZ_FUXM01000034.1"/>
</dbReference>
<keyword evidence="3 4" id="KW-0862">Zinc</keyword>
<evidence type="ECO:0000256" key="2">
    <source>
        <dbReference type="ARBA" id="ARBA00022723"/>
    </source>
</evidence>
<dbReference type="GO" id="GO:0016151">
    <property type="term" value="F:nickel cation binding"/>
    <property type="evidence" value="ECO:0007669"/>
    <property type="project" value="UniProtKB-UniRule"/>
</dbReference>
<dbReference type="EMBL" id="FUXM01000034">
    <property type="protein sequence ID" value="SKA18487.1"/>
    <property type="molecule type" value="Genomic_DNA"/>
</dbReference>
<dbReference type="GO" id="GO:0051604">
    <property type="term" value="P:protein maturation"/>
    <property type="evidence" value="ECO:0007669"/>
    <property type="project" value="InterPro"/>
</dbReference>
<evidence type="ECO:0000256" key="4">
    <source>
        <dbReference type="HAMAP-Rule" id="MF_00213"/>
    </source>
</evidence>
<reference evidence="6" key="1">
    <citation type="submission" date="2017-02" db="EMBL/GenBank/DDBJ databases">
        <authorList>
            <person name="Varghese N."/>
            <person name="Submissions S."/>
        </authorList>
    </citation>
    <scope>NUCLEOTIDE SEQUENCE [LARGE SCALE GENOMIC DNA]</scope>
    <source>
        <strain evidence="6">DSM 16521</strain>
    </source>
</reference>
<dbReference type="Pfam" id="PF01155">
    <property type="entry name" value="HypA"/>
    <property type="match status" value="1"/>
</dbReference>
<name>A0A1T4RRH6_9FIRM</name>
<feature type="binding site" evidence="4">
    <location>
        <position position="76"/>
    </location>
    <ligand>
        <name>Zn(2+)</name>
        <dbReference type="ChEBI" id="CHEBI:29105"/>
    </ligand>
</feature>
<feature type="binding site" evidence="4">
    <location>
        <position position="73"/>
    </location>
    <ligand>
        <name>Zn(2+)</name>
        <dbReference type="ChEBI" id="CHEBI:29105"/>
    </ligand>
</feature>
<dbReference type="Proteomes" id="UP000189933">
    <property type="component" value="Unassembled WGS sequence"/>
</dbReference>
<comment type="function">
    <text evidence="4">Involved in the maturation of [NiFe] hydrogenases. Required for nickel insertion into the metal center of the hydrogenase.</text>
</comment>
<keyword evidence="1 4" id="KW-0533">Nickel</keyword>
<feature type="binding site" evidence="4">
    <location>
        <position position="93"/>
    </location>
    <ligand>
        <name>Zn(2+)</name>
        <dbReference type="ChEBI" id="CHEBI:29105"/>
    </ligand>
</feature>
<dbReference type="GO" id="GO:0008270">
    <property type="term" value="F:zinc ion binding"/>
    <property type="evidence" value="ECO:0007669"/>
    <property type="project" value="UniProtKB-UniRule"/>
</dbReference>
<dbReference type="Gene3D" id="3.30.2320.80">
    <property type="match status" value="1"/>
</dbReference>
<evidence type="ECO:0000256" key="1">
    <source>
        <dbReference type="ARBA" id="ARBA00022596"/>
    </source>
</evidence>
<dbReference type="PANTHER" id="PTHR34535:SF3">
    <property type="entry name" value="HYDROGENASE MATURATION FACTOR HYPA"/>
    <property type="match status" value="1"/>
</dbReference>
<evidence type="ECO:0000313" key="6">
    <source>
        <dbReference type="Proteomes" id="UP000189933"/>
    </source>
</evidence>
<dbReference type="OrthoDB" id="9800361at2"/>
<gene>
    <name evidence="4" type="primary">hypA</name>
    <name evidence="5" type="ORF">SAMN02745885_02230</name>
</gene>
<feature type="binding site" evidence="4">
    <location>
        <position position="2"/>
    </location>
    <ligand>
        <name>Ni(2+)</name>
        <dbReference type="ChEBI" id="CHEBI:49786"/>
    </ligand>
</feature>
<sequence>MHEMALMAGVFEIITAVMAEHPGKKVTRVTMEVGELTHALPDSLQMCFAAFARGTVCEGAELEIIEIPVVLKCQECGWQGRTTGSFVALCPDCQSPRTEITAGRELRVSSLEVEDDENRD</sequence>